<sequence length="270" mass="32797">MKRRFLCWIHAGSLNIFGLARHLQNEIDGDFFAIYDFTEKPKKFFRKQKLVDFKKIWFYDESIKKNHQSPDTKYLSEFEEKYGIKLWKLAANERIFIFNEFYQFSTNEILSIIEQECKFYENILDEINPDYVLMVRPYFHYDTIFYQLCVAKGIQVLDLDTSRFPNRSVISSKNPSYNLEKYENNGERKKSELEIKYEEFTDPNKIRSFEDLQKYRKNNLAFRKGTDYENTYKDFISSGLEYLFTNNKIINRNYKYFGRSKFKVLINYIN</sequence>
<name>A0A381XP86_9ZZZZ</name>
<gene>
    <name evidence="1" type="ORF">METZ01_LOCUS119450</name>
</gene>
<protein>
    <submittedName>
        <fullName evidence="1">Uncharacterized protein</fullName>
    </submittedName>
</protein>
<evidence type="ECO:0000313" key="1">
    <source>
        <dbReference type="EMBL" id="SVA66596.1"/>
    </source>
</evidence>
<organism evidence="1">
    <name type="scientific">marine metagenome</name>
    <dbReference type="NCBI Taxonomy" id="408172"/>
    <lineage>
        <taxon>unclassified sequences</taxon>
        <taxon>metagenomes</taxon>
        <taxon>ecological metagenomes</taxon>
    </lineage>
</organism>
<feature type="non-terminal residue" evidence="1">
    <location>
        <position position="270"/>
    </location>
</feature>
<proteinExistence type="predicted"/>
<dbReference type="AlphaFoldDB" id="A0A381XP86"/>
<dbReference type="EMBL" id="UINC01015895">
    <property type="protein sequence ID" value="SVA66596.1"/>
    <property type="molecule type" value="Genomic_DNA"/>
</dbReference>
<accession>A0A381XP86</accession>
<reference evidence="1" key="1">
    <citation type="submission" date="2018-05" db="EMBL/GenBank/DDBJ databases">
        <authorList>
            <person name="Lanie J.A."/>
            <person name="Ng W.-L."/>
            <person name="Kazmierczak K.M."/>
            <person name="Andrzejewski T.M."/>
            <person name="Davidsen T.M."/>
            <person name="Wayne K.J."/>
            <person name="Tettelin H."/>
            <person name="Glass J.I."/>
            <person name="Rusch D."/>
            <person name="Podicherti R."/>
            <person name="Tsui H.-C.T."/>
            <person name="Winkler M.E."/>
        </authorList>
    </citation>
    <scope>NUCLEOTIDE SEQUENCE</scope>
</reference>